<name>A0A4Y9YKZ6_9AGAM</name>
<comment type="caution">
    <text evidence="1">The sequence shown here is derived from an EMBL/GenBank/DDBJ whole genome shotgun (WGS) entry which is preliminary data.</text>
</comment>
<feature type="non-terminal residue" evidence="1">
    <location>
        <position position="1"/>
    </location>
</feature>
<sequence length="147" mass="16549">FPDVGAWISAHEPELKWASAQALGGLEGLNLTSTHGMVFRLVRSDRLPAERSTGPFVMFDAIYMSMEEMASYFPMDKLYSESDHEESAEIKRNGGFGVAFAVFEIQGMPQGTAFWFRRFKLGLPGPGGLTYIDEWRWVVKNVVNDTF</sequence>
<reference evidence="1 2" key="1">
    <citation type="submission" date="2019-02" db="EMBL/GenBank/DDBJ databases">
        <title>Genome sequencing of the rare red list fungi Dentipellis fragilis.</title>
        <authorList>
            <person name="Buettner E."/>
            <person name="Kellner H."/>
        </authorList>
    </citation>
    <scope>NUCLEOTIDE SEQUENCE [LARGE SCALE GENOMIC DNA]</scope>
    <source>
        <strain evidence="1 2">DSM 105465</strain>
    </source>
</reference>
<gene>
    <name evidence="1" type="ORF">EVG20_g6975</name>
</gene>
<keyword evidence="2" id="KW-1185">Reference proteome</keyword>
<evidence type="ECO:0000313" key="1">
    <source>
        <dbReference type="EMBL" id="TFY61629.1"/>
    </source>
</evidence>
<proteinExistence type="predicted"/>
<dbReference type="EMBL" id="SEOQ01000499">
    <property type="protein sequence ID" value="TFY61629.1"/>
    <property type="molecule type" value="Genomic_DNA"/>
</dbReference>
<dbReference type="AlphaFoldDB" id="A0A4Y9YKZ6"/>
<dbReference type="Proteomes" id="UP000298327">
    <property type="component" value="Unassembled WGS sequence"/>
</dbReference>
<protein>
    <submittedName>
        <fullName evidence="1">Uncharacterized protein</fullName>
    </submittedName>
</protein>
<accession>A0A4Y9YKZ6</accession>
<organism evidence="1 2">
    <name type="scientific">Dentipellis fragilis</name>
    <dbReference type="NCBI Taxonomy" id="205917"/>
    <lineage>
        <taxon>Eukaryota</taxon>
        <taxon>Fungi</taxon>
        <taxon>Dikarya</taxon>
        <taxon>Basidiomycota</taxon>
        <taxon>Agaricomycotina</taxon>
        <taxon>Agaricomycetes</taxon>
        <taxon>Russulales</taxon>
        <taxon>Hericiaceae</taxon>
        <taxon>Dentipellis</taxon>
    </lineage>
</organism>
<evidence type="ECO:0000313" key="2">
    <source>
        <dbReference type="Proteomes" id="UP000298327"/>
    </source>
</evidence>